<evidence type="ECO:0000256" key="1">
    <source>
        <dbReference type="ARBA" id="ARBA00004533"/>
    </source>
</evidence>
<keyword evidence="2 4" id="KW-0807">Transducer</keyword>
<dbReference type="Proteomes" id="UP000184600">
    <property type="component" value="Unassembled WGS sequence"/>
</dbReference>
<proteinExistence type="inferred from homology"/>
<evidence type="ECO:0000256" key="5">
    <source>
        <dbReference type="SAM" id="MobiDB-lite"/>
    </source>
</evidence>
<feature type="transmembrane region" description="Helical" evidence="6">
    <location>
        <begin position="12"/>
        <end position="34"/>
    </location>
</feature>
<dbReference type="GO" id="GO:0005886">
    <property type="term" value="C:plasma membrane"/>
    <property type="evidence" value="ECO:0007669"/>
    <property type="project" value="UniProtKB-SubCell"/>
</dbReference>
<accession>A0A1M7YTP5</accession>
<dbReference type="RefSeq" id="WP_073581463.1">
    <property type="nucleotide sequence ID" value="NZ_AP024897.1"/>
</dbReference>
<dbReference type="GO" id="GO:0004888">
    <property type="term" value="F:transmembrane signaling receptor activity"/>
    <property type="evidence" value="ECO:0007669"/>
    <property type="project" value="InterPro"/>
</dbReference>
<keyword evidence="6" id="KW-1133">Transmembrane helix</keyword>
<dbReference type="InterPro" id="IPR004089">
    <property type="entry name" value="MCPsignal_dom"/>
</dbReference>
<comment type="similarity">
    <text evidence="3">Belongs to the methyl-accepting chemotaxis (MCP) protein family.</text>
</comment>
<dbReference type="SMART" id="SM00304">
    <property type="entry name" value="HAMP"/>
    <property type="match status" value="1"/>
</dbReference>
<dbReference type="SUPFAM" id="SSF58104">
    <property type="entry name" value="Methyl-accepting chemotaxis protein (MCP) signaling domain"/>
    <property type="match status" value="1"/>
</dbReference>
<dbReference type="InterPro" id="IPR033462">
    <property type="entry name" value="Cache_3-Cache_2"/>
</dbReference>
<dbReference type="PROSITE" id="PS50111">
    <property type="entry name" value="CHEMOTAXIS_TRANSDUC_2"/>
    <property type="match status" value="1"/>
</dbReference>
<feature type="compositionally biased region" description="Basic and acidic residues" evidence="5">
    <location>
        <begin position="663"/>
        <end position="679"/>
    </location>
</feature>
<dbReference type="FunFam" id="1.10.287.950:FF:000001">
    <property type="entry name" value="Methyl-accepting chemotaxis sensory transducer"/>
    <property type="match status" value="1"/>
</dbReference>
<sequence length="679" mass="74275">MISSYQNRSVGLQLKLAIIFCLIIGFSFTATIVYQNASKILLQSSLSEQQSKLNAVAETVSGQFNAYVQTTRILSSTFENGYLAGFEVQKEMVEYAGQKIRNIDLYGLPLVNNTDLVDIFTKDTGAFVTLYSSTGEEWFSIASSQKDDEGKRNINNILGSSHPGFQKLKSGQPYITQASMFGHTYMTYYDPIVDDENAVGAIVMIALPVQKATEAILNSLKNVRWGDTGETVVADNHSARFGNYLLGSVDGTDSLKNMTEFTDADGKRTFTSIQGSKEGILRFPVGIDGKKRERYMVYKQVPGWNWVLLGGTWTDEITRDSQTLLMIIAAISVGVGFATYILMTLIIHRTLKPLKQLTQYMERLGEGEVSLNISVDERESNNEMTILSQGVRGMAVHLNQLVEQIRETSGRVSEQSLSVAHDAGASLKQLDVQQQQVEQVVTAIEEMAASAESVSQQVESIAGNVRAANQDTQSGLSVVGSVCDNVAALNEQLTRSYEVIQRLSEESESIHSVTQMIDDIAEQTNMLALNAAIEAARAGDQGRGFAVVADEVRTLAMRTQTSVQNVVDIINQLKASTRDAVSSTEQSQAQANRVLEESQEAGTALESIAMQVNSIATQAEEITTIVDQQAQVSVQVSNSASAISQLNQESRSISLKTSESAESLEKDAEDLKQQVDYFH</sequence>
<feature type="transmembrane region" description="Helical" evidence="6">
    <location>
        <begin position="324"/>
        <end position="347"/>
    </location>
</feature>
<dbReference type="PANTHER" id="PTHR32089:SF112">
    <property type="entry name" value="LYSOZYME-LIKE PROTEIN-RELATED"/>
    <property type="match status" value="1"/>
</dbReference>
<evidence type="ECO:0000313" key="10">
    <source>
        <dbReference type="Proteomes" id="UP000184600"/>
    </source>
</evidence>
<name>A0A1M7YTP5_9VIBR</name>
<dbReference type="AlphaFoldDB" id="A0A1M7YTP5"/>
<dbReference type="Gene3D" id="3.30.450.20">
    <property type="entry name" value="PAS domain"/>
    <property type="match status" value="1"/>
</dbReference>
<dbReference type="Gene3D" id="1.10.287.950">
    <property type="entry name" value="Methyl-accepting chemotaxis protein"/>
    <property type="match status" value="1"/>
</dbReference>
<evidence type="ECO:0000313" key="9">
    <source>
        <dbReference type="EMBL" id="SHO55958.1"/>
    </source>
</evidence>
<dbReference type="GO" id="GO:0007165">
    <property type="term" value="P:signal transduction"/>
    <property type="evidence" value="ECO:0007669"/>
    <property type="project" value="UniProtKB-KW"/>
</dbReference>
<dbReference type="PROSITE" id="PS50885">
    <property type="entry name" value="HAMP"/>
    <property type="match status" value="1"/>
</dbReference>
<dbReference type="Pfam" id="PF17201">
    <property type="entry name" value="Cache_3-Cache_2"/>
    <property type="match status" value="1"/>
</dbReference>
<keyword evidence="6" id="KW-0812">Transmembrane</keyword>
<keyword evidence="10" id="KW-1185">Reference proteome</keyword>
<dbReference type="PRINTS" id="PR00260">
    <property type="entry name" value="CHEMTRNSDUCR"/>
</dbReference>
<evidence type="ECO:0000256" key="2">
    <source>
        <dbReference type="ARBA" id="ARBA00023224"/>
    </source>
</evidence>
<dbReference type="EMBL" id="FRFG01000019">
    <property type="protein sequence ID" value="SHO55958.1"/>
    <property type="molecule type" value="Genomic_DNA"/>
</dbReference>
<dbReference type="InterPro" id="IPR029151">
    <property type="entry name" value="Sensor-like_sf"/>
</dbReference>
<dbReference type="InterPro" id="IPR004090">
    <property type="entry name" value="Chemotax_Me-accpt_rcpt"/>
</dbReference>
<dbReference type="Pfam" id="PF00015">
    <property type="entry name" value="MCPsignal"/>
    <property type="match status" value="1"/>
</dbReference>
<dbReference type="OrthoDB" id="9763018at2"/>
<evidence type="ECO:0000259" key="7">
    <source>
        <dbReference type="PROSITE" id="PS50111"/>
    </source>
</evidence>
<evidence type="ECO:0000259" key="8">
    <source>
        <dbReference type="PROSITE" id="PS50885"/>
    </source>
</evidence>
<feature type="domain" description="Methyl-accepting transducer" evidence="7">
    <location>
        <begin position="408"/>
        <end position="644"/>
    </location>
</feature>
<dbReference type="SUPFAM" id="SSF103190">
    <property type="entry name" value="Sensory domain-like"/>
    <property type="match status" value="1"/>
</dbReference>
<dbReference type="SMART" id="SM00283">
    <property type="entry name" value="MA"/>
    <property type="match status" value="1"/>
</dbReference>
<dbReference type="PANTHER" id="PTHR32089">
    <property type="entry name" value="METHYL-ACCEPTING CHEMOTAXIS PROTEIN MCPB"/>
    <property type="match status" value="1"/>
</dbReference>
<organism evidence="9 10">
    <name type="scientific">Vibrio quintilis</name>
    <dbReference type="NCBI Taxonomy" id="1117707"/>
    <lineage>
        <taxon>Bacteria</taxon>
        <taxon>Pseudomonadati</taxon>
        <taxon>Pseudomonadota</taxon>
        <taxon>Gammaproteobacteria</taxon>
        <taxon>Vibrionales</taxon>
        <taxon>Vibrionaceae</taxon>
        <taxon>Vibrio</taxon>
    </lineage>
</organism>
<dbReference type="STRING" id="1117707.VQ7734_01719"/>
<dbReference type="GO" id="GO:0006935">
    <property type="term" value="P:chemotaxis"/>
    <property type="evidence" value="ECO:0007669"/>
    <property type="project" value="InterPro"/>
</dbReference>
<dbReference type="CDD" id="cd06225">
    <property type="entry name" value="HAMP"/>
    <property type="match status" value="1"/>
</dbReference>
<dbReference type="CDD" id="cd18774">
    <property type="entry name" value="PDC2_HK_sensor"/>
    <property type="match status" value="1"/>
</dbReference>
<dbReference type="InterPro" id="IPR003660">
    <property type="entry name" value="HAMP_dom"/>
</dbReference>
<reference evidence="10" key="1">
    <citation type="submission" date="2016-12" db="EMBL/GenBank/DDBJ databases">
        <authorList>
            <person name="Rodrigo-Torres L."/>
            <person name="Arahal R.D."/>
            <person name="Lucena T."/>
        </authorList>
    </citation>
    <scope>NUCLEOTIDE SEQUENCE [LARGE SCALE GENOMIC DNA]</scope>
</reference>
<dbReference type="CDD" id="cd11386">
    <property type="entry name" value="MCP_signal"/>
    <property type="match status" value="1"/>
</dbReference>
<feature type="region of interest" description="Disordered" evidence="5">
    <location>
        <begin position="647"/>
        <end position="679"/>
    </location>
</feature>
<evidence type="ECO:0000256" key="3">
    <source>
        <dbReference type="ARBA" id="ARBA00029447"/>
    </source>
</evidence>
<dbReference type="Pfam" id="PF00672">
    <property type="entry name" value="HAMP"/>
    <property type="match status" value="1"/>
</dbReference>
<gene>
    <name evidence="9" type="primary">mcpS_2</name>
    <name evidence="9" type="ORF">VQ7734_01719</name>
</gene>
<comment type="subcellular location">
    <subcellularLocation>
        <location evidence="1">Cell inner membrane</location>
    </subcellularLocation>
</comment>
<evidence type="ECO:0000256" key="4">
    <source>
        <dbReference type="PROSITE-ProRule" id="PRU00284"/>
    </source>
</evidence>
<evidence type="ECO:0000256" key="6">
    <source>
        <dbReference type="SAM" id="Phobius"/>
    </source>
</evidence>
<feature type="compositionally biased region" description="Polar residues" evidence="5">
    <location>
        <begin position="647"/>
        <end position="661"/>
    </location>
</feature>
<protein>
    <submittedName>
        <fullName evidence="9">Methyl-accepting chemotaxis protein McpS</fullName>
    </submittedName>
</protein>
<feature type="domain" description="HAMP" evidence="8">
    <location>
        <begin position="348"/>
        <end position="403"/>
    </location>
</feature>
<keyword evidence="6" id="KW-0472">Membrane</keyword>